<dbReference type="GO" id="GO:0004672">
    <property type="term" value="F:protein kinase activity"/>
    <property type="evidence" value="ECO:0007669"/>
    <property type="project" value="InterPro"/>
</dbReference>
<dbReference type="AlphaFoldDB" id="A0A6A6YPX3"/>
<dbReference type="GO" id="GO:0007165">
    <property type="term" value="P:signal transduction"/>
    <property type="evidence" value="ECO:0007669"/>
    <property type="project" value="TreeGrafter"/>
</dbReference>
<sequence>MPSTTDRETTTHDFMADYEAVGILGRWTNGVVALYQRESDQEKDSTHKIVLKISKDADSSANIIHEAQIMRKLAGGCLNIVQFLGDDSFSPLRRIIFLEYCLPGDLYQYKQEIGKHGIIPEVFIWNAFIQISGALDYLHNGPAVPERRDQKHWIPIAHCDIKPKNILLCPGPHSGADLPDRSPILKLADFSRAREIPEGDTTAVCGTWLYIPPEKPNITPRGDVWVIGGIVHWLALNTPPVDHEEYVRIYENRESYRGDPARMYDNVARRDYPINLSRKGWVHKYKTTGWVDVLYQPIWSLCSMILPFELLRHGS</sequence>
<reference evidence="4" key="3">
    <citation type="submission" date="2025-04" db="UniProtKB">
        <authorList>
            <consortium name="RefSeq"/>
        </authorList>
    </citation>
    <scope>IDENTIFICATION</scope>
    <source>
        <strain evidence="4">CBS 304.34</strain>
    </source>
</reference>
<evidence type="ECO:0000313" key="3">
    <source>
        <dbReference type="Proteomes" id="UP000504636"/>
    </source>
</evidence>
<evidence type="ECO:0000259" key="1">
    <source>
        <dbReference type="PROSITE" id="PS50011"/>
    </source>
</evidence>
<dbReference type="RefSeq" id="XP_033576989.1">
    <property type="nucleotide sequence ID" value="XM_033723569.1"/>
</dbReference>
<organism evidence="2">
    <name type="scientific">Mytilinidion resinicola</name>
    <dbReference type="NCBI Taxonomy" id="574789"/>
    <lineage>
        <taxon>Eukaryota</taxon>
        <taxon>Fungi</taxon>
        <taxon>Dikarya</taxon>
        <taxon>Ascomycota</taxon>
        <taxon>Pezizomycotina</taxon>
        <taxon>Dothideomycetes</taxon>
        <taxon>Pleosporomycetidae</taxon>
        <taxon>Mytilinidiales</taxon>
        <taxon>Mytilinidiaceae</taxon>
        <taxon>Mytilinidion</taxon>
    </lineage>
</organism>
<feature type="domain" description="Protein kinase" evidence="1">
    <location>
        <begin position="18"/>
        <end position="315"/>
    </location>
</feature>
<evidence type="ECO:0000313" key="4">
    <source>
        <dbReference type="RefSeq" id="XP_033576989.1"/>
    </source>
</evidence>
<dbReference type="PROSITE" id="PS00108">
    <property type="entry name" value="PROTEIN_KINASE_ST"/>
    <property type="match status" value="1"/>
</dbReference>
<dbReference type="PROSITE" id="PS50011">
    <property type="entry name" value="PROTEIN_KINASE_DOM"/>
    <property type="match status" value="1"/>
</dbReference>
<dbReference type="SMART" id="SM00220">
    <property type="entry name" value="S_TKc"/>
    <property type="match status" value="1"/>
</dbReference>
<dbReference type="GO" id="GO:0005524">
    <property type="term" value="F:ATP binding"/>
    <property type="evidence" value="ECO:0007669"/>
    <property type="project" value="InterPro"/>
</dbReference>
<dbReference type="InterPro" id="IPR011009">
    <property type="entry name" value="Kinase-like_dom_sf"/>
</dbReference>
<dbReference type="InterPro" id="IPR052751">
    <property type="entry name" value="Plant_MAPKKK"/>
</dbReference>
<dbReference type="CDD" id="cd00180">
    <property type="entry name" value="PKc"/>
    <property type="match status" value="1"/>
</dbReference>
<dbReference type="PANTHER" id="PTHR48011:SF18">
    <property type="entry name" value="MITOGEN-ACTIVATED PROTEIN KINASE KINASE KINASE 19-RELATED"/>
    <property type="match status" value="1"/>
</dbReference>
<dbReference type="InterPro" id="IPR008271">
    <property type="entry name" value="Ser/Thr_kinase_AS"/>
</dbReference>
<name>A0A6A6YPX3_9PEZI</name>
<protein>
    <submittedName>
        <fullName evidence="2 4">Kinase-like protein</fullName>
    </submittedName>
</protein>
<dbReference type="EMBL" id="MU003700">
    <property type="protein sequence ID" value="KAF2810025.1"/>
    <property type="molecule type" value="Genomic_DNA"/>
</dbReference>
<keyword evidence="3" id="KW-1185">Reference proteome</keyword>
<keyword evidence="2" id="KW-0418">Kinase</keyword>
<gene>
    <name evidence="2 4" type="ORF">BDZ99DRAFT_498242</name>
</gene>
<dbReference type="SUPFAM" id="SSF56112">
    <property type="entry name" value="Protein kinase-like (PK-like)"/>
    <property type="match status" value="1"/>
</dbReference>
<dbReference type="Proteomes" id="UP000504636">
    <property type="component" value="Unplaced"/>
</dbReference>
<dbReference type="OrthoDB" id="310217at2759"/>
<dbReference type="InterPro" id="IPR000719">
    <property type="entry name" value="Prot_kinase_dom"/>
</dbReference>
<reference evidence="4" key="2">
    <citation type="submission" date="2020-04" db="EMBL/GenBank/DDBJ databases">
        <authorList>
            <consortium name="NCBI Genome Project"/>
        </authorList>
    </citation>
    <scope>NUCLEOTIDE SEQUENCE</scope>
    <source>
        <strain evidence="4">CBS 304.34</strain>
    </source>
</reference>
<reference evidence="2 4" key="1">
    <citation type="journal article" date="2020" name="Stud. Mycol.">
        <title>101 Dothideomycetes genomes: a test case for predicting lifestyles and emergence of pathogens.</title>
        <authorList>
            <person name="Haridas S."/>
            <person name="Albert R."/>
            <person name="Binder M."/>
            <person name="Bloem J."/>
            <person name="Labutti K."/>
            <person name="Salamov A."/>
            <person name="Andreopoulos B."/>
            <person name="Baker S."/>
            <person name="Barry K."/>
            <person name="Bills G."/>
            <person name="Bluhm B."/>
            <person name="Cannon C."/>
            <person name="Castanera R."/>
            <person name="Culley D."/>
            <person name="Daum C."/>
            <person name="Ezra D."/>
            <person name="Gonzalez J."/>
            <person name="Henrissat B."/>
            <person name="Kuo A."/>
            <person name="Liang C."/>
            <person name="Lipzen A."/>
            <person name="Lutzoni F."/>
            <person name="Magnuson J."/>
            <person name="Mondo S."/>
            <person name="Nolan M."/>
            <person name="Ohm R."/>
            <person name="Pangilinan J."/>
            <person name="Park H.-J."/>
            <person name="Ramirez L."/>
            <person name="Alfaro M."/>
            <person name="Sun H."/>
            <person name="Tritt A."/>
            <person name="Yoshinaga Y."/>
            <person name="Zwiers L.-H."/>
            <person name="Turgeon B."/>
            <person name="Goodwin S."/>
            <person name="Spatafora J."/>
            <person name="Crous P."/>
            <person name="Grigoriev I."/>
        </authorList>
    </citation>
    <scope>NUCLEOTIDE SEQUENCE</scope>
    <source>
        <strain evidence="2 4">CBS 304.34</strain>
    </source>
</reference>
<dbReference type="Gene3D" id="1.10.510.10">
    <property type="entry name" value="Transferase(Phosphotransferase) domain 1"/>
    <property type="match status" value="1"/>
</dbReference>
<dbReference type="Pfam" id="PF00069">
    <property type="entry name" value="Pkinase"/>
    <property type="match status" value="1"/>
</dbReference>
<evidence type="ECO:0000313" key="2">
    <source>
        <dbReference type="EMBL" id="KAF2810025.1"/>
    </source>
</evidence>
<proteinExistence type="predicted"/>
<dbReference type="GeneID" id="54464462"/>
<accession>A0A6A6YPX3</accession>
<keyword evidence="2" id="KW-0808">Transferase</keyword>
<dbReference type="PANTHER" id="PTHR48011">
    <property type="entry name" value="CCR4-NOT TRANSCRIPTIONAL COMPLEX SUBUNIT CAF120-RELATED"/>
    <property type="match status" value="1"/>
</dbReference>